<feature type="region of interest" description="Disordered" evidence="1">
    <location>
        <begin position="1"/>
        <end position="32"/>
    </location>
</feature>
<dbReference type="InterPro" id="IPR017439">
    <property type="entry name" value="Amidohydrolase"/>
</dbReference>
<dbReference type="CDD" id="cd03886">
    <property type="entry name" value="M20_Acy1"/>
    <property type="match status" value="1"/>
</dbReference>
<feature type="compositionally biased region" description="Basic and acidic residues" evidence="1">
    <location>
        <begin position="23"/>
        <end position="32"/>
    </location>
</feature>
<dbReference type="Gene3D" id="3.30.70.360">
    <property type="match status" value="1"/>
</dbReference>
<dbReference type="PANTHER" id="PTHR11014:SF63">
    <property type="entry name" value="METALLOPEPTIDASE, PUTATIVE (AFU_ORTHOLOGUE AFUA_6G09600)-RELATED"/>
    <property type="match status" value="1"/>
</dbReference>
<feature type="domain" description="Peptidase M20 dimerisation" evidence="2">
    <location>
        <begin position="236"/>
        <end position="323"/>
    </location>
</feature>
<feature type="compositionally biased region" description="Basic residues" evidence="1">
    <location>
        <begin position="1"/>
        <end position="15"/>
    </location>
</feature>
<evidence type="ECO:0000256" key="1">
    <source>
        <dbReference type="SAM" id="MobiDB-lite"/>
    </source>
</evidence>
<evidence type="ECO:0000313" key="3">
    <source>
        <dbReference type="EMBL" id="MBE1874473.1"/>
    </source>
</evidence>
<dbReference type="Pfam" id="PF07687">
    <property type="entry name" value="M20_dimer"/>
    <property type="match status" value="1"/>
</dbReference>
<keyword evidence="4" id="KW-1185">Reference proteome</keyword>
<comment type="caution">
    <text evidence="3">The sequence shown here is derived from an EMBL/GenBank/DDBJ whole genome shotgun (WGS) entry which is preliminary data.</text>
</comment>
<dbReference type="PIRSF" id="PIRSF005962">
    <property type="entry name" value="Pept_M20D_amidohydro"/>
    <property type="match status" value="1"/>
</dbReference>
<dbReference type="EMBL" id="JADAQT010000024">
    <property type="protein sequence ID" value="MBE1874473.1"/>
    <property type="molecule type" value="Genomic_DNA"/>
</dbReference>
<accession>A0ABR9MSW6</accession>
<dbReference type="PANTHER" id="PTHR11014">
    <property type="entry name" value="PEPTIDASE M20 FAMILY MEMBER"/>
    <property type="match status" value="1"/>
</dbReference>
<dbReference type="InterPro" id="IPR036264">
    <property type="entry name" value="Bact_exopeptidase_dim_dom"/>
</dbReference>
<organism evidence="3 4">
    <name type="scientific">Myceligenerans pegani</name>
    <dbReference type="NCBI Taxonomy" id="2776917"/>
    <lineage>
        <taxon>Bacteria</taxon>
        <taxon>Bacillati</taxon>
        <taxon>Actinomycetota</taxon>
        <taxon>Actinomycetes</taxon>
        <taxon>Micrococcales</taxon>
        <taxon>Promicromonosporaceae</taxon>
        <taxon>Myceligenerans</taxon>
    </lineage>
</organism>
<dbReference type="Proteomes" id="UP000625527">
    <property type="component" value="Unassembled WGS sequence"/>
</dbReference>
<dbReference type="InterPro" id="IPR002933">
    <property type="entry name" value="Peptidase_M20"/>
</dbReference>
<sequence length="445" mass="47411">MPNLLRRLRPYRCRPGRGSQRSGSHEARHLRETVTTPRHIPRRSSVGFVEDAALIRDDLVALRRRIHQEPELGLHLPKTQAAVLEALDGLPLEITTGTRLSSVVAILRGDNQEAPGPTVLLRGDMDALPVMEKSGEPFASTTGTMHACGHDLHVAGLVGAARLLAAKKHELPGNVVFMFQPGEEGPGGALPMIEEGVLDAAGTPVDAAFGIHVSGLYDKGLFLTKPGPAWAGANILRVTVHGRSGHGSSPWMSLDPVPVAAEIVTALQSYVTRRHDVFDPVVITVGQFHAGTAPNIIPATAELAATVRTLSQATVEQLSAELPRLIHGIAAAHGATADVDFQPDYPVTVNDPDMWHYAKTLLAHTFGPDRVQQRDNPIMGAEDFSYILERVPGCHILLGARPDDVPAETAPSNHSAVVRFDDSILGDQAAALATLASQTLAGRAG</sequence>
<dbReference type="SUPFAM" id="SSF55031">
    <property type="entry name" value="Bacterial exopeptidase dimerisation domain"/>
    <property type="match status" value="1"/>
</dbReference>
<protein>
    <submittedName>
        <fullName evidence="3">Amidohydrolase</fullName>
    </submittedName>
</protein>
<dbReference type="SUPFAM" id="SSF53187">
    <property type="entry name" value="Zn-dependent exopeptidases"/>
    <property type="match status" value="1"/>
</dbReference>
<dbReference type="Gene3D" id="3.40.630.10">
    <property type="entry name" value="Zn peptidases"/>
    <property type="match status" value="1"/>
</dbReference>
<reference evidence="3 4" key="1">
    <citation type="submission" date="2020-10" db="EMBL/GenBank/DDBJ databases">
        <title>Myceligenerans pegani sp. nov., an endophytic actinomycete isolated from Peganum harmala L. in Xinjiang, China.</title>
        <authorList>
            <person name="Xin L."/>
        </authorList>
    </citation>
    <scope>NUCLEOTIDE SEQUENCE [LARGE SCALE GENOMIC DNA]</scope>
    <source>
        <strain evidence="3 4">TRM65318</strain>
    </source>
</reference>
<name>A0ABR9MSW6_9MICO</name>
<dbReference type="InterPro" id="IPR011650">
    <property type="entry name" value="Peptidase_M20_dimer"/>
</dbReference>
<gene>
    <name evidence="3" type="ORF">IHE71_01975</name>
</gene>
<dbReference type="Pfam" id="PF01546">
    <property type="entry name" value="Peptidase_M20"/>
    <property type="match status" value="1"/>
</dbReference>
<proteinExistence type="predicted"/>
<dbReference type="NCBIfam" id="TIGR01891">
    <property type="entry name" value="amidohydrolases"/>
    <property type="match status" value="1"/>
</dbReference>
<evidence type="ECO:0000313" key="4">
    <source>
        <dbReference type="Proteomes" id="UP000625527"/>
    </source>
</evidence>
<evidence type="ECO:0000259" key="2">
    <source>
        <dbReference type="Pfam" id="PF07687"/>
    </source>
</evidence>